<dbReference type="OrthoDB" id="9802248at2"/>
<name>A0A3E3K1F7_9FIRM</name>
<protein>
    <submittedName>
        <fullName evidence="6">MBL fold metallo-hydrolase</fullName>
    </submittedName>
</protein>
<dbReference type="InterPro" id="IPR051453">
    <property type="entry name" value="MBL_Glyoxalase_II"/>
</dbReference>
<dbReference type="GeneID" id="97193191"/>
<reference evidence="6 7" key="1">
    <citation type="submission" date="2018-08" db="EMBL/GenBank/DDBJ databases">
        <title>A genome reference for cultivated species of the human gut microbiota.</title>
        <authorList>
            <person name="Zou Y."/>
            <person name="Xue W."/>
            <person name="Luo G."/>
        </authorList>
    </citation>
    <scope>NUCLEOTIDE SEQUENCE [LARGE SCALE GENOMIC DNA]</scope>
    <source>
        <strain evidence="6 7">AF37-2AT</strain>
    </source>
</reference>
<gene>
    <name evidence="6" type="ORF">DW016_10605</name>
</gene>
<accession>A0A3E3K1F7</accession>
<dbReference type="GO" id="GO:0016787">
    <property type="term" value="F:hydrolase activity"/>
    <property type="evidence" value="ECO:0007669"/>
    <property type="project" value="UniProtKB-KW"/>
</dbReference>
<dbReference type="PANTHER" id="PTHR46233">
    <property type="entry name" value="HYDROXYACYLGLUTATHIONE HYDROLASE GLOC"/>
    <property type="match status" value="1"/>
</dbReference>
<keyword evidence="7" id="KW-1185">Reference proteome</keyword>
<dbReference type="GO" id="GO:0046872">
    <property type="term" value="F:metal ion binding"/>
    <property type="evidence" value="ECO:0007669"/>
    <property type="project" value="UniProtKB-KW"/>
</dbReference>
<proteinExistence type="predicted"/>
<dbReference type="InterPro" id="IPR001279">
    <property type="entry name" value="Metallo-B-lactamas"/>
</dbReference>
<keyword evidence="4" id="KW-0862">Zinc</keyword>
<feature type="domain" description="Metallo-beta-lactamase" evidence="5">
    <location>
        <begin position="12"/>
        <end position="190"/>
    </location>
</feature>
<comment type="caution">
    <text evidence="6">The sequence shown here is derived from an EMBL/GenBank/DDBJ whole genome shotgun (WGS) entry which is preliminary data.</text>
</comment>
<evidence type="ECO:0000313" key="6">
    <source>
        <dbReference type="EMBL" id="RGE86497.1"/>
    </source>
</evidence>
<dbReference type="RefSeq" id="WP_053768795.1">
    <property type="nucleotide sequence ID" value="NZ_BAABYU010000001.1"/>
</dbReference>
<dbReference type="SUPFAM" id="SSF56281">
    <property type="entry name" value="Metallo-hydrolase/oxidoreductase"/>
    <property type="match status" value="1"/>
</dbReference>
<sequence length="210" mass="23406">MKIETFVTGIIGTNTYVAYNETTKEAVLVDPAACTKKLMHFIEEEGLSMKAVLLTHGHFDHIMGIDGFRKVYDVPVYVGEKEAGLITDAHWNQSDIYTKGYTFSEAVYVQDGKILRLAGYDFQVFFTPGHTPGGVCYYVASEGILFSGDTLFHHSVGRTDFEGGSMSDLVRGIEDKLLPLPDETKVLPGHMDATTIGEEKKYNPFLRRHV</sequence>
<dbReference type="InterPro" id="IPR036866">
    <property type="entry name" value="RibonucZ/Hydroxyglut_hydro"/>
</dbReference>
<evidence type="ECO:0000256" key="3">
    <source>
        <dbReference type="ARBA" id="ARBA00022801"/>
    </source>
</evidence>
<evidence type="ECO:0000256" key="2">
    <source>
        <dbReference type="ARBA" id="ARBA00022723"/>
    </source>
</evidence>
<dbReference type="PANTHER" id="PTHR46233:SF3">
    <property type="entry name" value="HYDROXYACYLGLUTATHIONE HYDROLASE GLOC"/>
    <property type="match status" value="1"/>
</dbReference>
<keyword evidence="3 6" id="KW-0378">Hydrolase</keyword>
<evidence type="ECO:0000256" key="1">
    <source>
        <dbReference type="ARBA" id="ARBA00001947"/>
    </source>
</evidence>
<dbReference type="Gene3D" id="3.60.15.10">
    <property type="entry name" value="Ribonuclease Z/Hydroxyacylglutathione hydrolase-like"/>
    <property type="match status" value="1"/>
</dbReference>
<organism evidence="6 7">
    <name type="scientific">Sellimonas intestinalis</name>
    <dbReference type="NCBI Taxonomy" id="1653434"/>
    <lineage>
        <taxon>Bacteria</taxon>
        <taxon>Bacillati</taxon>
        <taxon>Bacillota</taxon>
        <taxon>Clostridia</taxon>
        <taxon>Lachnospirales</taxon>
        <taxon>Lachnospiraceae</taxon>
        <taxon>Sellimonas</taxon>
    </lineage>
</organism>
<evidence type="ECO:0000313" key="7">
    <source>
        <dbReference type="Proteomes" id="UP000261080"/>
    </source>
</evidence>
<dbReference type="Pfam" id="PF00753">
    <property type="entry name" value="Lactamase_B"/>
    <property type="match status" value="1"/>
</dbReference>
<evidence type="ECO:0000259" key="5">
    <source>
        <dbReference type="SMART" id="SM00849"/>
    </source>
</evidence>
<dbReference type="CDD" id="cd06262">
    <property type="entry name" value="metallo-hydrolase-like_MBL-fold"/>
    <property type="match status" value="1"/>
</dbReference>
<dbReference type="Proteomes" id="UP000261080">
    <property type="component" value="Unassembled WGS sequence"/>
</dbReference>
<comment type="cofactor">
    <cofactor evidence="1">
        <name>Zn(2+)</name>
        <dbReference type="ChEBI" id="CHEBI:29105"/>
    </cofactor>
</comment>
<dbReference type="AlphaFoldDB" id="A0A3E3K1F7"/>
<keyword evidence="2" id="KW-0479">Metal-binding</keyword>
<evidence type="ECO:0000256" key="4">
    <source>
        <dbReference type="ARBA" id="ARBA00022833"/>
    </source>
</evidence>
<dbReference type="SMART" id="SM00849">
    <property type="entry name" value="Lactamase_B"/>
    <property type="match status" value="1"/>
</dbReference>
<dbReference type="EMBL" id="QVLX01000005">
    <property type="protein sequence ID" value="RGE86497.1"/>
    <property type="molecule type" value="Genomic_DNA"/>
</dbReference>